<dbReference type="AlphaFoldDB" id="A0A9P1HAZ5"/>
<feature type="domain" description="DNAJ-containing protein X-domain" evidence="2">
    <location>
        <begin position="49"/>
        <end position="253"/>
    </location>
</feature>
<dbReference type="InterPro" id="IPR052814">
    <property type="entry name" value="Peroxisomal_DnaJ"/>
</dbReference>
<dbReference type="OrthoDB" id="552049at2759"/>
<protein>
    <recommendedName>
        <fullName evidence="2">DNAJ-containing protein X-domain domain-containing protein</fullName>
    </recommendedName>
</protein>
<evidence type="ECO:0000313" key="4">
    <source>
        <dbReference type="Proteomes" id="UP000838763"/>
    </source>
</evidence>
<name>A0A9P1HAZ5_9PEZI</name>
<feature type="compositionally biased region" description="Basic and acidic residues" evidence="1">
    <location>
        <begin position="271"/>
        <end position="285"/>
    </location>
</feature>
<dbReference type="PANTHER" id="PTHR45006">
    <property type="entry name" value="DNAJ-LIKE PROTEIN 1"/>
    <property type="match status" value="1"/>
</dbReference>
<dbReference type="GO" id="GO:0005829">
    <property type="term" value="C:cytosol"/>
    <property type="evidence" value="ECO:0007669"/>
    <property type="project" value="TreeGrafter"/>
</dbReference>
<evidence type="ECO:0000313" key="3">
    <source>
        <dbReference type="EMBL" id="CAI4219302.1"/>
    </source>
</evidence>
<sequence length="295" mass="33375">MDKPSDEVTATEGSSDDLAKKKKDKDKSGLSKEQRDQLAALRKEQDRARKERIDTLTAKLLDRVSVWTETDKGPDVTAAFKEKMRLEVEEMKMESFGLNICHAIGQTYISRGSTMIKSQKFLGITGFFSRLKEKGVMIKDTWNTISSALDAQAEMKKAALLEEEAGEDWTDERKAEQERRLTGKILTAAWRGSKFEIQDILRGVCDNVLNDEAVPLTKRLERAHALVVIGEVFVKARRSPEEDGDYLVFEKLVAEAAMKDKEKHKHKSKSKDKEKDKEDEKHKVAADAPNVHKAP</sequence>
<evidence type="ECO:0000259" key="2">
    <source>
        <dbReference type="Pfam" id="PF14308"/>
    </source>
</evidence>
<dbReference type="Proteomes" id="UP000838763">
    <property type="component" value="Unassembled WGS sequence"/>
</dbReference>
<feature type="region of interest" description="Disordered" evidence="1">
    <location>
        <begin position="1"/>
        <end position="45"/>
    </location>
</feature>
<dbReference type="PANTHER" id="PTHR45006:SF1">
    <property type="entry name" value="DNAJ-LIKE PROTEIN 1"/>
    <property type="match status" value="1"/>
</dbReference>
<reference evidence="3" key="1">
    <citation type="submission" date="2022-11" db="EMBL/GenBank/DDBJ databases">
        <authorList>
            <person name="Scott C."/>
            <person name="Bruce N."/>
        </authorList>
    </citation>
    <scope>NUCLEOTIDE SEQUENCE</scope>
</reference>
<accession>A0A9P1HAZ5</accession>
<comment type="caution">
    <text evidence="3">The sequence shown here is derived from an EMBL/GenBank/DDBJ whole genome shotgun (WGS) entry which is preliminary data.</text>
</comment>
<gene>
    <name evidence="3" type="ORF">PPNO1_LOCUS8868</name>
</gene>
<dbReference type="Pfam" id="PF14308">
    <property type="entry name" value="DnaJ-X"/>
    <property type="match status" value="1"/>
</dbReference>
<keyword evidence="4" id="KW-1185">Reference proteome</keyword>
<dbReference type="GO" id="GO:0016558">
    <property type="term" value="P:protein import into peroxisome matrix"/>
    <property type="evidence" value="ECO:0007669"/>
    <property type="project" value="TreeGrafter"/>
</dbReference>
<proteinExistence type="predicted"/>
<evidence type="ECO:0000256" key="1">
    <source>
        <dbReference type="SAM" id="MobiDB-lite"/>
    </source>
</evidence>
<organism evidence="3 4">
    <name type="scientific">Parascedosporium putredinis</name>
    <dbReference type="NCBI Taxonomy" id="1442378"/>
    <lineage>
        <taxon>Eukaryota</taxon>
        <taxon>Fungi</taxon>
        <taxon>Dikarya</taxon>
        <taxon>Ascomycota</taxon>
        <taxon>Pezizomycotina</taxon>
        <taxon>Sordariomycetes</taxon>
        <taxon>Hypocreomycetidae</taxon>
        <taxon>Microascales</taxon>
        <taxon>Microascaceae</taxon>
        <taxon>Parascedosporium</taxon>
    </lineage>
</organism>
<dbReference type="InterPro" id="IPR026894">
    <property type="entry name" value="DnaJ_X"/>
</dbReference>
<dbReference type="EMBL" id="CALLCH030000019">
    <property type="protein sequence ID" value="CAI4219302.1"/>
    <property type="molecule type" value="Genomic_DNA"/>
</dbReference>
<feature type="region of interest" description="Disordered" evidence="1">
    <location>
        <begin position="258"/>
        <end position="295"/>
    </location>
</feature>
<feature type="compositionally biased region" description="Basic and acidic residues" evidence="1">
    <location>
        <begin position="25"/>
        <end position="45"/>
    </location>
</feature>